<accession>A0ABR6ZGQ8</accession>
<keyword evidence="3" id="KW-1185">Reference proteome</keyword>
<sequence>MHKLLLALMISICCDQALAENLGDFINTGASSLSKGCIVITASGISSQVAPESDGDRDEFNTYFLLKCKSQQKQFVLWRSRVHMEKDQLVGELVLGNAALDVANFFDRHSQKGTYIVEIGSCKLKGDSSGKRYNAFVRGDVETFDAVPIKNVIVAWRVVADTMELIEIPKHKLQACEAG</sequence>
<dbReference type="Proteomes" id="UP000646911">
    <property type="component" value="Unassembled WGS sequence"/>
</dbReference>
<reference evidence="2 3" key="1">
    <citation type="submission" date="2020-08" db="EMBL/GenBank/DDBJ databases">
        <title>Novel species isolated from subtropical streams in China.</title>
        <authorList>
            <person name="Lu H."/>
        </authorList>
    </citation>
    <scope>NUCLEOTIDE SEQUENCE [LARGE SCALE GENOMIC DNA]</scope>
    <source>
        <strain evidence="2 3">NL8W</strain>
    </source>
</reference>
<keyword evidence="1" id="KW-0732">Signal</keyword>
<evidence type="ECO:0000313" key="3">
    <source>
        <dbReference type="Proteomes" id="UP000646911"/>
    </source>
</evidence>
<gene>
    <name evidence="2" type="ORF">H8L47_25195</name>
</gene>
<dbReference type="RefSeq" id="WP_186956442.1">
    <property type="nucleotide sequence ID" value="NZ_JACOFX010000020.1"/>
</dbReference>
<feature type="signal peptide" evidence="1">
    <location>
        <begin position="1"/>
        <end position="19"/>
    </location>
</feature>
<name>A0ABR6ZGQ8_9BURK</name>
<feature type="chain" id="PRO_5045597909" evidence="1">
    <location>
        <begin position="20"/>
        <end position="179"/>
    </location>
</feature>
<comment type="caution">
    <text evidence="2">The sequence shown here is derived from an EMBL/GenBank/DDBJ whole genome shotgun (WGS) entry which is preliminary data.</text>
</comment>
<dbReference type="EMBL" id="JACOFX010000020">
    <property type="protein sequence ID" value="MBC3910873.1"/>
    <property type="molecule type" value="Genomic_DNA"/>
</dbReference>
<organism evidence="2 3">
    <name type="scientific">Undibacterium umbellatum</name>
    <dbReference type="NCBI Taxonomy" id="2762300"/>
    <lineage>
        <taxon>Bacteria</taxon>
        <taxon>Pseudomonadati</taxon>
        <taxon>Pseudomonadota</taxon>
        <taxon>Betaproteobacteria</taxon>
        <taxon>Burkholderiales</taxon>
        <taxon>Oxalobacteraceae</taxon>
        <taxon>Undibacterium</taxon>
    </lineage>
</organism>
<proteinExistence type="predicted"/>
<protein>
    <submittedName>
        <fullName evidence="2">Uncharacterized protein</fullName>
    </submittedName>
</protein>
<evidence type="ECO:0000256" key="1">
    <source>
        <dbReference type="SAM" id="SignalP"/>
    </source>
</evidence>
<evidence type="ECO:0000313" key="2">
    <source>
        <dbReference type="EMBL" id="MBC3910873.1"/>
    </source>
</evidence>